<accession>A0ABD2C1L4</accession>
<comment type="caution">
    <text evidence="2">The sequence shown here is derived from an EMBL/GenBank/DDBJ whole genome shotgun (WGS) entry which is preliminary data.</text>
</comment>
<evidence type="ECO:0000313" key="3">
    <source>
        <dbReference type="Proteomes" id="UP001607302"/>
    </source>
</evidence>
<sequence length="89" mass="10371">MRQLHCRRKKERNKVNNRDEILVNSPEVDGEDDSTDPPDVDETITNNKSDRIGLDRIGLDRIGLDWIRSDWIGLDAQQGISKRFLQLRI</sequence>
<feature type="compositionally biased region" description="Basic residues" evidence="1">
    <location>
        <begin position="1"/>
        <end position="12"/>
    </location>
</feature>
<gene>
    <name evidence="2" type="ORF">V1478_001490</name>
</gene>
<keyword evidence="3" id="KW-1185">Reference proteome</keyword>
<protein>
    <submittedName>
        <fullName evidence="2">Uncharacterized protein</fullName>
    </submittedName>
</protein>
<dbReference type="Proteomes" id="UP001607302">
    <property type="component" value="Unassembled WGS sequence"/>
</dbReference>
<dbReference type="AlphaFoldDB" id="A0ABD2C1L4"/>
<feature type="region of interest" description="Disordered" evidence="1">
    <location>
        <begin position="1"/>
        <end position="46"/>
    </location>
</feature>
<name>A0ABD2C1L4_VESSQ</name>
<evidence type="ECO:0000313" key="2">
    <source>
        <dbReference type="EMBL" id="KAL2738924.1"/>
    </source>
</evidence>
<reference evidence="2 3" key="1">
    <citation type="journal article" date="2024" name="Ann. Entomol. Soc. Am.">
        <title>Genomic analyses of the southern and eastern yellowjacket wasps (Hymenoptera: Vespidae) reveal evolutionary signatures of social life.</title>
        <authorList>
            <person name="Catto M.A."/>
            <person name="Caine P.B."/>
            <person name="Orr S.E."/>
            <person name="Hunt B.G."/>
            <person name="Goodisman M.A.D."/>
        </authorList>
    </citation>
    <scope>NUCLEOTIDE SEQUENCE [LARGE SCALE GENOMIC DNA]</scope>
    <source>
        <strain evidence="2">233</strain>
        <tissue evidence="2">Head and thorax</tissue>
    </source>
</reference>
<organism evidence="2 3">
    <name type="scientific">Vespula squamosa</name>
    <name type="common">Southern yellow jacket</name>
    <name type="synonym">Wasp</name>
    <dbReference type="NCBI Taxonomy" id="30214"/>
    <lineage>
        <taxon>Eukaryota</taxon>
        <taxon>Metazoa</taxon>
        <taxon>Ecdysozoa</taxon>
        <taxon>Arthropoda</taxon>
        <taxon>Hexapoda</taxon>
        <taxon>Insecta</taxon>
        <taxon>Pterygota</taxon>
        <taxon>Neoptera</taxon>
        <taxon>Endopterygota</taxon>
        <taxon>Hymenoptera</taxon>
        <taxon>Apocrita</taxon>
        <taxon>Aculeata</taxon>
        <taxon>Vespoidea</taxon>
        <taxon>Vespidae</taxon>
        <taxon>Vespinae</taxon>
        <taxon>Vespula</taxon>
    </lineage>
</organism>
<dbReference type="EMBL" id="JAUDFV010000025">
    <property type="protein sequence ID" value="KAL2738924.1"/>
    <property type="molecule type" value="Genomic_DNA"/>
</dbReference>
<evidence type="ECO:0000256" key="1">
    <source>
        <dbReference type="SAM" id="MobiDB-lite"/>
    </source>
</evidence>
<feature type="compositionally biased region" description="Acidic residues" evidence="1">
    <location>
        <begin position="28"/>
        <end position="42"/>
    </location>
</feature>
<proteinExistence type="predicted"/>